<protein>
    <submittedName>
        <fullName evidence="2">Uncharacterized protein</fullName>
    </submittedName>
</protein>
<organism evidence="2">
    <name type="scientific">Rhizophora mucronata</name>
    <name type="common">Asiatic mangrove</name>
    <dbReference type="NCBI Taxonomy" id="61149"/>
    <lineage>
        <taxon>Eukaryota</taxon>
        <taxon>Viridiplantae</taxon>
        <taxon>Streptophyta</taxon>
        <taxon>Embryophyta</taxon>
        <taxon>Tracheophyta</taxon>
        <taxon>Spermatophyta</taxon>
        <taxon>Magnoliopsida</taxon>
        <taxon>eudicotyledons</taxon>
        <taxon>Gunneridae</taxon>
        <taxon>Pentapetalae</taxon>
        <taxon>rosids</taxon>
        <taxon>fabids</taxon>
        <taxon>Malpighiales</taxon>
        <taxon>Rhizophoraceae</taxon>
        <taxon>Rhizophora</taxon>
    </lineage>
</organism>
<evidence type="ECO:0000313" key="2">
    <source>
        <dbReference type="EMBL" id="MBW81795.1"/>
    </source>
</evidence>
<dbReference type="AlphaFoldDB" id="A0A2P2IKQ1"/>
<reference evidence="2" key="1">
    <citation type="submission" date="2018-02" db="EMBL/GenBank/DDBJ databases">
        <title>Rhizophora mucronata_Transcriptome.</title>
        <authorList>
            <person name="Meera S.P."/>
            <person name="Sreeshan A."/>
            <person name="Augustine A."/>
        </authorList>
    </citation>
    <scope>NUCLEOTIDE SEQUENCE</scope>
    <source>
        <tissue evidence="2">Leaf</tissue>
    </source>
</reference>
<sequence length="104" mass="11904">MFSGITTYSDQIRQNTQRPKASNSILKNMNTTSFNMPRSLINNFLYFQYLTIIKTHGMLQHSVTFTHSLNYQSLNPIINPSILFISCYICSSNDQSANQKSKLS</sequence>
<evidence type="ECO:0000256" key="1">
    <source>
        <dbReference type="SAM" id="MobiDB-lite"/>
    </source>
</evidence>
<feature type="region of interest" description="Disordered" evidence="1">
    <location>
        <begin position="1"/>
        <end position="22"/>
    </location>
</feature>
<accession>A0A2P2IKQ1</accession>
<name>A0A2P2IKQ1_RHIMU</name>
<dbReference type="EMBL" id="GGEC01001312">
    <property type="protein sequence ID" value="MBW81795.1"/>
    <property type="molecule type" value="Transcribed_RNA"/>
</dbReference>
<proteinExistence type="predicted"/>